<accession>A0A023AX86</accession>
<proteinExistence type="predicted"/>
<protein>
    <submittedName>
        <fullName evidence="1">Uncharacterized protein</fullName>
    </submittedName>
</protein>
<sequence>RSHQRPRDLGPLHCTPQRRHRRLPTRVHAVLVPKCRLHAHINLVKHYQGA</sequence>
<dbReference type="Proteomes" id="UP000019763">
    <property type="component" value="Unassembled WGS sequence"/>
</dbReference>
<comment type="caution">
    <text evidence="1">The sequence shown here is derived from an EMBL/GenBank/DDBJ whole genome shotgun (WGS) entry which is preliminary data.</text>
</comment>
<keyword evidence="2" id="KW-1185">Reference proteome</keyword>
<evidence type="ECO:0000313" key="1">
    <source>
        <dbReference type="EMBL" id="EZG42840.1"/>
    </source>
</evidence>
<feature type="non-terminal residue" evidence="1">
    <location>
        <position position="1"/>
    </location>
</feature>
<dbReference type="VEuPathDB" id="CryptoDB:GNI_217200"/>
<name>A0A023AX86_GRENI</name>
<dbReference type="GeneID" id="22916570"/>
<gene>
    <name evidence="1" type="ORF">GNI_217200</name>
</gene>
<feature type="non-terminal residue" evidence="1">
    <location>
        <position position="50"/>
    </location>
</feature>
<reference evidence="1" key="1">
    <citation type="submission" date="2013-12" db="EMBL/GenBank/DDBJ databases">
        <authorList>
            <person name="Omoto C.K."/>
            <person name="Sibley D."/>
            <person name="Venepally P."/>
            <person name="Hadjithomas M."/>
            <person name="Karamycheva S."/>
            <person name="Brunk B."/>
            <person name="Roos D."/>
            <person name="Caler E."/>
            <person name="Lorenzi H."/>
        </authorList>
    </citation>
    <scope>NUCLEOTIDE SEQUENCE</scope>
</reference>
<dbReference type="AlphaFoldDB" id="A0A023AX86"/>
<dbReference type="RefSeq" id="XP_011133881.1">
    <property type="nucleotide sequence ID" value="XM_011135579.1"/>
</dbReference>
<organism evidence="1 2">
    <name type="scientific">Gregarina niphandrodes</name>
    <name type="common">Septate eugregarine</name>
    <dbReference type="NCBI Taxonomy" id="110365"/>
    <lineage>
        <taxon>Eukaryota</taxon>
        <taxon>Sar</taxon>
        <taxon>Alveolata</taxon>
        <taxon>Apicomplexa</taxon>
        <taxon>Conoidasida</taxon>
        <taxon>Gregarinasina</taxon>
        <taxon>Eugregarinorida</taxon>
        <taxon>Gregarinidae</taxon>
        <taxon>Gregarina</taxon>
    </lineage>
</organism>
<dbReference type="EMBL" id="AFNH02001712">
    <property type="protein sequence ID" value="EZG42840.1"/>
    <property type="molecule type" value="Genomic_DNA"/>
</dbReference>
<evidence type="ECO:0000313" key="2">
    <source>
        <dbReference type="Proteomes" id="UP000019763"/>
    </source>
</evidence>